<comment type="similarity">
    <text evidence="1">Belongs to the RuvC family.</text>
</comment>
<dbReference type="RefSeq" id="WP_172158266.1">
    <property type="nucleotide sequence ID" value="NZ_CP053564.1"/>
</dbReference>
<dbReference type="KEGG" id="pbro:HOP40_13280"/>
<dbReference type="InterPro" id="IPR012337">
    <property type="entry name" value="RNaseH-like_sf"/>
</dbReference>
<dbReference type="GO" id="GO:0004520">
    <property type="term" value="F:DNA endonuclease activity"/>
    <property type="evidence" value="ECO:0007669"/>
    <property type="project" value="InterPro"/>
</dbReference>
<evidence type="ECO:0000256" key="5">
    <source>
        <dbReference type="ARBA" id="ARBA00023172"/>
    </source>
</evidence>
<organism evidence="7 8">
    <name type="scientific">Pseudonocardia broussonetiae</name>
    <dbReference type="NCBI Taxonomy" id="2736640"/>
    <lineage>
        <taxon>Bacteria</taxon>
        <taxon>Bacillati</taxon>
        <taxon>Actinomycetota</taxon>
        <taxon>Actinomycetes</taxon>
        <taxon>Pseudonocardiales</taxon>
        <taxon>Pseudonocardiaceae</taxon>
        <taxon>Pseudonocardia</taxon>
    </lineage>
</organism>
<keyword evidence="8" id="KW-1185">Reference proteome</keyword>
<dbReference type="Gene3D" id="3.30.420.10">
    <property type="entry name" value="Ribonuclease H-like superfamily/Ribonuclease H"/>
    <property type="match status" value="1"/>
</dbReference>
<keyword evidence="2" id="KW-0227">DNA damage</keyword>
<dbReference type="GO" id="GO:0006281">
    <property type="term" value="P:DNA repair"/>
    <property type="evidence" value="ECO:0007669"/>
    <property type="project" value="UniProtKB-KW"/>
</dbReference>
<dbReference type="EMBL" id="CP053564">
    <property type="protein sequence ID" value="QJY46671.1"/>
    <property type="molecule type" value="Genomic_DNA"/>
</dbReference>
<protein>
    <submittedName>
        <fullName evidence="7">Uncharacterized protein</fullName>
    </submittedName>
</protein>
<evidence type="ECO:0000313" key="7">
    <source>
        <dbReference type="EMBL" id="QJY46671.1"/>
    </source>
</evidence>
<dbReference type="PRINTS" id="PR00696">
    <property type="entry name" value="RSOLVASERUVC"/>
</dbReference>
<name>A0A6M6JK00_9PSEU</name>
<dbReference type="AlphaFoldDB" id="A0A6M6JK00"/>
<accession>A0A6M6JK00</accession>
<dbReference type="SUPFAM" id="SSF53098">
    <property type="entry name" value="Ribonuclease H-like"/>
    <property type="match status" value="1"/>
</dbReference>
<keyword evidence="6" id="KW-0234">DNA repair</keyword>
<evidence type="ECO:0000256" key="2">
    <source>
        <dbReference type="ARBA" id="ARBA00022763"/>
    </source>
</evidence>
<evidence type="ECO:0000256" key="3">
    <source>
        <dbReference type="ARBA" id="ARBA00022842"/>
    </source>
</evidence>
<dbReference type="InterPro" id="IPR036397">
    <property type="entry name" value="RNaseH_sf"/>
</dbReference>
<keyword evidence="4" id="KW-0238">DNA-binding</keyword>
<dbReference type="Proteomes" id="UP000505377">
    <property type="component" value="Chromosome"/>
</dbReference>
<proteinExistence type="inferred from homology"/>
<dbReference type="GO" id="GO:0006310">
    <property type="term" value="P:DNA recombination"/>
    <property type="evidence" value="ECO:0007669"/>
    <property type="project" value="UniProtKB-KW"/>
</dbReference>
<keyword evidence="5" id="KW-0233">DNA recombination</keyword>
<dbReference type="InterPro" id="IPR002176">
    <property type="entry name" value="X-over_junc_endoDNase_RuvC"/>
</dbReference>
<evidence type="ECO:0000256" key="4">
    <source>
        <dbReference type="ARBA" id="ARBA00023125"/>
    </source>
</evidence>
<sequence length="188" mass="19803">MTAHVLGLDLALANSGAAAITTDGHVTTWVKTTDALPADAAILDVDARISDVARWAVGLCTTGTKLVAIEGPSHGSQHGQPHERAGLWWRVIRGLIARELPVAVLSPSTVKGYIAGKGNADKALVQYAVDAAWPGRGLKRKTSHECDAVALATAGVDWCGWPGPFLEGRRGAAWLLKGQWPERESVSA</sequence>
<keyword evidence="3" id="KW-0460">Magnesium</keyword>
<evidence type="ECO:0000313" key="8">
    <source>
        <dbReference type="Proteomes" id="UP000505377"/>
    </source>
</evidence>
<gene>
    <name evidence="7" type="ORF">HOP40_13280</name>
</gene>
<reference evidence="7 8" key="1">
    <citation type="submission" date="2020-05" db="EMBL/GenBank/DDBJ databases">
        <authorList>
            <person name="Mo P."/>
        </authorList>
    </citation>
    <scope>NUCLEOTIDE SEQUENCE [LARGE SCALE GENOMIC DNA]</scope>
    <source>
        <strain evidence="7 8">Gen01</strain>
    </source>
</reference>
<evidence type="ECO:0000256" key="6">
    <source>
        <dbReference type="ARBA" id="ARBA00023204"/>
    </source>
</evidence>
<dbReference type="GO" id="GO:0003677">
    <property type="term" value="F:DNA binding"/>
    <property type="evidence" value="ECO:0007669"/>
    <property type="project" value="UniProtKB-KW"/>
</dbReference>
<evidence type="ECO:0000256" key="1">
    <source>
        <dbReference type="ARBA" id="ARBA00009518"/>
    </source>
</evidence>